<dbReference type="PROSITE" id="PS00719">
    <property type="entry name" value="GLYCOSYL_HYDROL_F2_1"/>
    <property type="match status" value="1"/>
</dbReference>
<reference evidence="13 14" key="1">
    <citation type="submission" date="2024-12" db="EMBL/GenBank/DDBJ databases">
        <authorList>
            <person name="Hu S."/>
        </authorList>
    </citation>
    <scope>NUCLEOTIDE SEQUENCE [LARGE SCALE GENOMIC DNA]</scope>
    <source>
        <strain evidence="13 14">P-25</strain>
    </source>
</reference>
<evidence type="ECO:0000256" key="4">
    <source>
        <dbReference type="ARBA" id="ARBA00011245"/>
    </source>
</evidence>
<keyword evidence="7" id="KW-0106">Calcium</keyword>
<organism evidence="13 14">
    <name type="scientific">Pedobacter helvus</name>
    <dbReference type="NCBI Taxonomy" id="2563444"/>
    <lineage>
        <taxon>Bacteria</taxon>
        <taxon>Pseudomonadati</taxon>
        <taxon>Bacteroidota</taxon>
        <taxon>Sphingobacteriia</taxon>
        <taxon>Sphingobacteriales</taxon>
        <taxon>Sphingobacteriaceae</taxon>
        <taxon>Pedobacter</taxon>
    </lineage>
</organism>
<evidence type="ECO:0000313" key="13">
    <source>
        <dbReference type="EMBL" id="MFN0293500.1"/>
    </source>
</evidence>
<dbReference type="InterPro" id="IPR006102">
    <property type="entry name" value="Ig-like_GH2"/>
</dbReference>
<dbReference type="InterPro" id="IPR004199">
    <property type="entry name" value="B-gal_small/dom_5"/>
</dbReference>
<keyword evidence="14" id="KW-1185">Reference proteome</keyword>
<dbReference type="Proteomes" id="UP001517367">
    <property type="component" value="Unassembled WGS sequence"/>
</dbReference>
<dbReference type="Gene3D" id="2.60.120.260">
    <property type="entry name" value="Galactose-binding domain-like"/>
    <property type="match status" value="1"/>
</dbReference>
<dbReference type="EMBL" id="SRMP02000050">
    <property type="protein sequence ID" value="MFN0293500.1"/>
    <property type="molecule type" value="Genomic_DNA"/>
</dbReference>
<gene>
    <name evidence="13" type="ORF">E5L68_019120</name>
</gene>
<dbReference type="InterPro" id="IPR023232">
    <property type="entry name" value="Glyco_hydro_2_AS"/>
</dbReference>
<evidence type="ECO:0000256" key="2">
    <source>
        <dbReference type="ARBA" id="ARBA00001913"/>
    </source>
</evidence>
<dbReference type="Pfam" id="PF16353">
    <property type="entry name" value="LacZ_4"/>
    <property type="match status" value="1"/>
</dbReference>
<dbReference type="SUPFAM" id="SSF51445">
    <property type="entry name" value="(Trans)glycosidases"/>
    <property type="match status" value="1"/>
</dbReference>
<dbReference type="InterPro" id="IPR036156">
    <property type="entry name" value="Beta-gal/glucu_dom_sf"/>
</dbReference>
<dbReference type="InterPro" id="IPR006101">
    <property type="entry name" value="Glyco_hydro_2"/>
</dbReference>
<comment type="subunit">
    <text evidence="4">Monomer.</text>
</comment>
<accession>A0ABW9JNY2</accession>
<dbReference type="SMART" id="SM01038">
    <property type="entry name" value="Bgal_small_N"/>
    <property type="match status" value="1"/>
</dbReference>
<dbReference type="InterPro" id="IPR006104">
    <property type="entry name" value="Glyco_hydro_2_N"/>
</dbReference>
<dbReference type="Pfam" id="PF02837">
    <property type="entry name" value="Glyco_hydro_2_N"/>
    <property type="match status" value="1"/>
</dbReference>
<dbReference type="InterPro" id="IPR023230">
    <property type="entry name" value="Glyco_hydro_2_CS"/>
</dbReference>
<dbReference type="InterPro" id="IPR017853">
    <property type="entry name" value="GH"/>
</dbReference>
<feature type="chain" id="PRO_5046521062" description="Beta-galactosidase" evidence="11">
    <location>
        <begin position="24"/>
        <end position="1079"/>
    </location>
</feature>
<dbReference type="Gene3D" id="2.70.98.10">
    <property type="match status" value="1"/>
</dbReference>
<dbReference type="Pfam" id="PF00703">
    <property type="entry name" value="Glyco_hydro_2"/>
    <property type="match status" value="1"/>
</dbReference>
<dbReference type="Pfam" id="PF02929">
    <property type="entry name" value="Bgal_small_N"/>
    <property type="match status" value="1"/>
</dbReference>
<keyword evidence="8 10" id="KW-0326">Glycosidase</keyword>
<evidence type="ECO:0000256" key="10">
    <source>
        <dbReference type="RuleBase" id="RU361154"/>
    </source>
</evidence>
<dbReference type="SUPFAM" id="SSF49785">
    <property type="entry name" value="Galactose-binding domain-like"/>
    <property type="match status" value="1"/>
</dbReference>
<evidence type="ECO:0000256" key="7">
    <source>
        <dbReference type="ARBA" id="ARBA00022837"/>
    </source>
</evidence>
<evidence type="ECO:0000259" key="12">
    <source>
        <dbReference type="SMART" id="SM01038"/>
    </source>
</evidence>
<dbReference type="SUPFAM" id="SSF74650">
    <property type="entry name" value="Galactose mutarotase-like"/>
    <property type="match status" value="1"/>
</dbReference>
<evidence type="ECO:0000313" key="14">
    <source>
        <dbReference type="Proteomes" id="UP001517367"/>
    </source>
</evidence>
<dbReference type="PANTHER" id="PTHR46323:SF2">
    <property type="entry name" value="BETA-GALACTOSIDASE"/>
    <property type="match status" value="1"/>
</dbReference>
<dbReference type="PANTHER" id="PTHR46323">
    <property type="entry name" value="BETA-GALACTOSIDASE"/>
    <property type="match status" value="1"/>
</dbReference>
<proteinExistence type="inferred from homology"/>
<dbReference type="SUPFAM" id="SSF49303">
    <property type="entry name" value="beta-Galactosidase/glucuronidase domain"/>
    <property type="match status" value="2"/>
</dbReference>
<comment type="cofactor">
    <cofactor evidence="2">
        <name>Ca(2+)</name>
        <dbReference type="ChEBI" id="CHEBI:29108"/>
    </cofactor>
</comment>
<dbReference type="InterPro" id="IPR008979">
    <property type="entry name" value="Galactose-bd-like_sf"/>
</dbReference>
<keyword evidence="11" id="KW-0732">Signal</keyword>
<protein>
    <recommendedName>
        <fullName evidence="5 10">Beta-galactosidase</fullName>
        <ecNumber evidence="5 10">3.2.1.23</ecNumber>
    </recommendedName>
    <alternativeName>
        <fullName evidence="9 10">Lactase</fullName>
    </alternativeName>
</protein>
<dbReference type="RefSeq" id="WP_138729173.1">
    <property type="nucleotide sequence ID" value="NZ_SRMP02000050.1"/>
</dbReference>
<evidence type="ECO:0000256" key="6">
    <source>
        <dbReference type="ARBA" id="ARBA00022801"/>
    </source>
</evidence>
<feature type="domain" description="Beta galactosidase small chain/" evidence="12">
    <location>
        <begin position="795"/>
        <end position="1074"/>
    </location>
</feature>
<dbReference type="Pfam" id="PF02836">
    <property type="entry name" value="Glyco_hydro_2_C"/>
    <property type="match status" value="1"/>
</dbReference>
<evidence type="ECO:0000256" key="8">
    <source>
        <dbReference type="ARBA" id="ARBA00023295"/>
    </source>
</evidence>
<sequence>MKIIKKVSLNFCFLLLLICNANAQIPFDGLDVYNTKKLDFNHKEYENPLINSINREPYVATSISFSSEIEALKLTRSQSSRHRSLNGKWKFKFIKDWDKLPVDLMSQNINDKSWDNIPVPSTWEALGYGPQVYTGGGYEFRPVNPPFVPRENNHIGIYARDFDIPEVWNNKNIIMNFAGVRGAFYLYINGKKVGYSEDGTLPAMFDISPYLRIGNNRVFVKVLRWSDGSYLEDQDHWRFHGICRDVSLEMRPDVYISDFAVLTELDKNYENALLRIRPVISRSKRVDVAGWNITAKLFDYNGKPFSKVKMTMPVTVFTSEKYQQNYWLAKYMETSVDKPDLWSAETPNLYKMVLTLTDSSGNVIESRSCAVGFRKVEFKNGQLLVNGKKEYIYGVNRHEHNAWKGKTVPYEDMVRDLKLMKQHGINSVRTSHYPNSPEFYDLCDRYGIYVMDEANVETCGADAEISNNDVWLYAQQERVSGMVKRDKNHPSVIFWSLGNESGVGSNHAARAAWVKDYDPTRPVHFEAYLHNGGSKQYGNGIDFMLTNRPAVYPKEPVAVDMISTMYPSIEGLINLATQKDENRPVLMCEYAHAKGNSLGNHKEYWDVIRKYPRLIGGYIWDWMDQSMVRKDSITGKEYFTSLTATNGLIGADGSVRPSLQECKKIYQSIAFAYDSISKKLIIKNLYNYIHLSDFNFQWTLKSNGQIIQTTPLKEINIMPGDSISFPINYNSGKLSGEVILEINAVLKNETIWAKAGFEVAWEQFIVKQEQVNADFSNKSKLYGVLVVDKNQEGVEIRNDKFSIKFNNNTGLISSWTLLGKEFLQSGPRLNLWRAPTNNDGDYLPKMRRETVKQWVGAGLDKLVHSLLSFDINQQEDGSVLVKTSFQAKSVGNANYVDYETYYTIFSSGKVRVDTKLKPVGNDWVSFPRIGYELVVKKEFETFSWYGFGPQEAYNDRSTGAKIGIYSGSVDDQFVHYPYPQANGNKFRCNWASLVNVLGNGLVAEGLPYIDSSVMHYTQDNLTMAVDESQLEYQENITWHIDYKNYPIGNRSCGPPPLEKYKLYAEPVSFSFNLIPKTKK</sequence>
<dbReference type="InterPro" id="IPR014718">
    <property type="entry name" value="GH-type_carb-bd"/>
</dbReference>
<comment type="catalytic activity">
    <reaction evidence="1 10">
        <text>Hydrolysis of terminal non-reducing beta-D-galactose residues in beta-D-galactosides.</text>
        <dbReference type="EC" id="3.2.1.23"/>
    </reaction>
</comment>
<dbReference type="InterPro" id="IPR050347">
    <property type="entry name" value="Bact_Beta-galactosidase"/>
</dbReference>
<dbReference type="PROSITE" id="PS00608">
    <property type="entry name" value="GLYCOSYL_HYDROL_F2_2"/>
    <property type="match status" value="1"/>
</dbReference>
<dbReference type="EC" id="3.2.1.23" evidence="5 10"/>
<dbReference type="InterPro" id="IPR032312">
    <property type="entry name" value="LacZ_4"/>
</dbReference>
<dbReference type="InterPro" id="IPR011013">
    <property type="entry name" value="Gal_mutarotase_sf_dom"/>
</dbReference>
<dbReference type="PRINTS" id="PR00132">
    <property type="entry name" value="GLHYDRLASE2"/>
</dbReference>
<feature type="signal peptide" evidence="11">
    <location>
        <begin position="1"/>
        <end position="23"/>
    </location>
</feature>
<comment type="similarity">
    <text evidence="3 10">Belongs to the glycosyl hydrolase 2 family.</text>
</comment>
<dbReference type="Gene3D" id="3.20.20.80">
    <property type="entry name" value="Glycosidases"/>
    <property type="match status" value="1"/>
</dbReference>
<evidence type="ECO:0000256" key="5">
    <source>
        <dbReference type="ARBA" id="ARBA00012756"/>
    </source>
</evidence>
<dbReference type="GO" id="GO:0016787">
    <property type="term" value="F:hydrolase activity"/>
    <property type="evidence" value="ECO:0007669"/>
    <property type="project" value="UniProtKB-KW"/>
</dbReference>
<dbReference type="InterPro" id="IPR006103">
    <property type="entry name" value="Glyco_hydro_2_cat"/>
</dbReference>
<evidence type="ECO:0000256" key="11">
    <source>
        <dbReference type="SAM" id="SignalP"/>
    </source>
</evidence>
<comment type="caution">
    <text evidence="13">The sequence shown here is derived from an EMBL/GenBank/DDBJ whole genome shotgun (WGS) entry which is preliminary data.</text>
</comment>
<keyword evidence="6 10" id="KW-0378">Hydrolase</keyword>
<evidence type="ECO:0000256" key="9">
    <source>
        <dbReference type="ARBA" id="ARBA00032230"/>
    </source>
</evidence>
<dbReference type="InterPro" id="IPR013783">
    <property type="entry name" value="Ig-like_fold"/>
</dbReference>
<dbReference type="Gene3D" id="2.60.40.10">
    <property type="entry name" value="Immunoglobulins"/>
    <property type="match status" value="2"/>
</dbReference>
<name>A0ABW9JNY2_9SPHI</name>
<evidence type="ECO:0000256" key="3">
    <source>
        <dbReference type="ARBA" id="ARBA00007401"/>
    </source>
</evidence>
<evidence type="ECO:0000256" key="1">
    <source>
        <dbReference type="ARBA" id="ARBA00001412"/>
    </source>
</evidence>